<evidence type="ECO:0000313" key="3">
    <source>
        <dbReference type="Proteomes" id="UP000037460"/>
    </source>
</evidence>
<sequence length="492" mass="54256">MQATMAAPSTAPPTAPQRFDPSVDLVTAADALFEALFPLLDRDGSGWASEEDVIAALICSVGTEERARVALARVTESGHVDQRCLRELIEAQMPPQTGENGAQWHVRLVRFVLAIIRDFEKRAIDRGDFVASAEGREVARHVREMEQRRAFATLEALKREQHGGLRRGQVAEARQFNKEWTVRMAEFNNHARRAVAELRARHEAAVEGFIAEHRPQMHDQFKRTHHAQETLDAKFTLTRLTLAEEFTEANKYAKRVQQLTRRDAEEAATLSELALQKKLDVLRWQQNLELRGLLAKVARLRSEHRGAWEEGLSRLVLSQRNTLQALDAKQKVDSRHAAEAVRRMLEPAATPKAEPAAPVRSNLALLSPRGGVYRAVAPAHAAAVAPVQRPSRMVAAASARAFSAASGRGGGVDMNTPAPPKIFLTGTSELRPPSPPSPTAVHPPRPISSFHEPVQLAPPPRPIGYSAASPRTPRTPRAGSVQLRARVRGIEM</sequence>
<dbReference type="PANTHER" id="PTHR47026">
    <property type="entry name" value="PIGMENTOSA GTPASE REGULATOR-LIKE PROTEIN, PUTATIVE-RELATED"/>
    <property type="match status" value="1"/>
</dbReference>
<name>A0A0M0JC89_9EUKA</name>
<evidence type="ECO:0008006" key="4">
    <source>
        <dbReference type="Google" id="ProtNLM"/>
    </source>
</evidence>
<feature type="region of interest" description="Disordered" evidence="1">
    <location>
        <begin position="1"/>
        <end position="20"/>
    </location>
</feature>
<feature type="compositionally biased region" description="Pro residues" evidence="1">
    <location>
        <begin position="432"/>
        <end position="446"/>
    </location>
</feature>
<feature type="region of interest" description="Disordered" evidence="1">
    <location>
        <begin position="451"/>
        <end position="480"/>
    </location>
</feature>
<evidence type="ECO:0000313" key="2">
    <source>
        <dbReference type="EMBL" id="KOO23838.1"/>
    </source>
</evidence>
<keyword evidence="3" id="KW-1185">Reference proteome</keyword>
<organism evidence="2 3">
    <name type="scientific">Chrysochromulina tobinii</name>
    <dbReference type="NCBI Taxonomy" id="1460289"/>
    <lineage>
        <taxon>Eukaryota</taxon>
        <taxon>Haptista</taxon>
        <taxon>Haptophyta</taxon>
        <taxon>Prymnesiophyceae</taxon>
        <taxon>Prymnesiales</taxon>
        <taxon>Chrysochromulinaceae</taxon>
        <taxon>Chrysochromulina</taxon>
    </lineage>
</organism>
<proteinExistence type="predicted"/>
<evidence type="ECO:0000256" key="1">
    <source>
        <dbReference type="SAM" id="MobiDB-lite"/>
    </source>
</evidence>
<protein>
    <recommendedName>
        <fullName evidence="4">EF-hand domain-containing protein</fullName>
    </recommendedName>
</protein>
<gene>
    <name evidence="2" type="ORF">Ctob_000761</name>
</gene>
<feature type="region of interest" description="Disordered" evidence="1">
    <location>
        <begin position="427"/>
        <end position="446"/>
    </location>
</feature>
<reference evidence="3" key="1">
    <citation type="journal article" date="2015" name="PLoS Genet.">
        <title>Genome Sequence and Transcriptome Analyses of Chrysochromulina tobin: Metabolic Tools for Enhanced Algal Fitness in the Prominent Order Prymnesiales (Haptophyceae).</title>
        <authorList>
            <person name="Hovde B.T."/>
            <person name="Deodato C.R."/>
            <person name="Hunsperger H.M."/>
            <person name="Ryken S.A."/>
            <person name="Yost W."/>
            <person name="Jha R.K."/>
            <person name="Patterson J."/>
            <person name="Monnat R.J. Jr."/>
            <person name="Barlow S.B."/>
            <person name="Starkenburg S.R."/>
            <person name="Cattolico R.A."/>
        </authorList>
    </citation>
    <scope>NUCLEOTIDE SEQUENCE</scope>
    <source>
        <strain evidence="3">CCMP291</strain>
    </source>
</reference>
<dbReference type="EMBL" id="JWZX01003152">
    <property type="protein sequence ID" value="KOO23838.1"/>
    <property type="molecule type" value="Genomic_DNA"/>
</dbReference>
<dbReference type="PANTHER" id="PTHR47026:SF2">
    <property type="entry name" value="FLAGELLAR ASSOCIATED PROTEIN"/>
    <property type="match status" value="1"/>
</dbReference>
<accession>A0A0M0JC89</accession>
<dbReference type="Proteomes" id="UP000037460">
    <property type="component" value="Unassembled WGS sequence"/>
</dbReference>
<dbReference type="AlphaFoldDB" id="A0A0M0JC89"/>
<comment type="caution">
    <text evidence="2">The sequence shown here is derived from an EMBL/GenBank/DDBJ whole genome shotgun (WGS) entry which is preliminary data.</text>
</comment>